<comment type="similarity">
    <text evidence="1">Belongs to the bacterial ribosomal protein bL28 family.</text>
</comment>
<accession>U1GQH1</accession>
<evidence type="ECO:0000256" key="2">
    <source>
        <dbReference type="ARBA" id="ARBA00022980"/>
    </source>
</evidence>
<evidence type="ECO:0000256" key="3">
    <source>
        <dbReference type="ARBA" id="ARBA00023274"/>
    </source>
</evidence>
<evidence type="ECO:0000256" key="1">
    <source>
        <dbReference type="ARBA" id="ARBA00008760"/>
    </source>
</evidence>
<keyword evidence="3" id="KW-0687">Ribonucleoprotein</keyword>
<dbReference type="GO" id="GO:0005762">
    <property type="term" value="C:mitochondrial large ribosomal subunit"/>
    <property type="evidence" value="ECO:0007669"/>
    <property type="project" value="TreeGrafter"/>
</dbReference>
<keyword evidence="2" id="KW-0689">Ribosomal protein</keyword>
<dbReference type="InterPro" id="IPR034704">
    <property type="entry name" value="Ribosomal_bL28/bL31-like_sf"/>
</dbReference>
<name>U1GQH1_ENDPU</name>
<protein>
    <recommendedName>
        <fullName evidence="6">54S ribosomal protein L24</fullName>
    </recommendedName>
</protein>
<gene>
    <name evidence="4" type="ORF">EPUS_03396</name>
</gene>
<dbReference type="InterPro" id="IPR037147">
    <property type="entry name" value="Ribosomal_bL28_sf"/>
</dbReference>
<dbReference type="RefSeq" id="XP_007800145.1">
    <property type="nucleotide sequence ID" value="XM_007801954.1"/>
</dbReference>
<dbReference type="InterPro" id="IPR026569">
    <property type="entry name" value="Ribosomal_bL28"/>
</dbReference>
<dbReference type="eggNOG" id="KOG3278">
    <property type="taxonomic scope" value="Eukaryota"/>
</dbReference>
<proteinExistence type="inferred from homology"/>
<dbReference type="AlphaFoldDB" id="U1GQH1"/>
<organism evidence="4 5">
    <name type="scientific">Endocarpon pusillum (strain Z07020 / HMAS-L-300199)</name>
    <name type="common">Lichen-forming fungus</name>
    <dbReference type="NCBI Taxonomy" id="1263415"/>
    <lineage>
        <taxon>Eukaryota</taxon>
        <taxon>Fungi</taxon>
        <taxon>Dikarya</taxon>
        <taxon>Ascomycota</taxon>
        <taxon>Pezizomycotina</taxon>
        <taxon>Eurotiomycetes</taxon>
        <taxon>Chaetothyriomycetidae</taxon>
        <taxon>Verrucariales</taxon>
        <taxon>Verrucariaceae</taxon>
        <taxon>Endocarpon</taxon>
    </lineage>
</organism>
<dbReference type="Proteomes" id="UP000019373">
    <property type="component" value="Unassembled WGS sequence"/>
</dbReference>
<sequence length="260" mass="30324">MSQAFATARTALAGLCSSCIYPQLKIIIPSRAFHAFHPWRPTTKISDLSVKDAQLRKLPPCPPYPYGPRHTFKEADQGLYGGALVQSGNKISKGRNKGKTRRKWYPNVRLETIRSEALNKTMTIPITASCMRTIRKCGGLDQYLLGDKPARIKELGLFGWRLRWKVMSSAKMRVEFQRQRKKLGLPPNHSCFESFDEVWEKDQELKEEVREEQEKQWQELRERDNRFRQHVMSHWKDDYRKTKEPKSVVPPFDEAAFESL</sequence>
<dbReference type="GeneID" id="19238439"/>
<evidence type="ECO:0008006" key="6">
    <source>
        <dbReference type="Google" id="ProtNLM"/>
    </source>
</evidence>
<dbReference type="SUPFAM" id="SSF143800">
    <property type="entry name" value="L28p-like"/>
    <property type="match status" value="1"/>
</dbReference>
<keyword evidence="5" id="KW-1185">Reference proteome</keyword>
<dbReference type="Gene3D" id="2.30.170.40">
    <property type="entry name" value="Ribosomal protein L28/L24"/>
    <property type="match status" value="1"/>
</dbReference>
<evidence type="ECO:0000313" key="5">
    <source>
        <dbReference type="Proteomes" id="UP000019373"/>
    </source>
</evidence>
<dbReference type="PANTHER" id="PTHR13528">
    <property type="entry name" value="39S RIBOSOMAL PROTEIN L28, MITOCHONDRIAL"/>
    <property type="match status" value="1"/>
</dbReference>
<dbReference type="PANTHER" id="PTHR13528:SF2">
    <property type="entry name" value="LARGE RIBOSOMAL SUBUNIT PROTEIN BL28M"/>
    <property type="match status" value="1"/>
</dbReference>
<reference evidence="5" key="1">
    <citation type="journal article" date="2014" name="BMC Genomics">
        <title>Genome characteristics reveal the impact of lichenization on lichen-forming fungus Endocarpon pusillum Hedwig (Verrucariales, Ascomycota).</title>
        <authorList>
            <person name="Wang Y.-Y."/>
            <person name="Liu B."/>
            <person name="Zhang X.-Y."/>
            <person name="Zhou Q.-M."/>
            <person name="Zhang T."/>
            <person name="Li H."/>
            <person name="Yu Y.-F."/>
            <person name="Zhang X.-L."/>
            <person name="Hao X.-Y."/>
            <person name="Wang M."/>
            <person name="Wang L."/>
            <person name="Wei J.-C."/>
        </authorList>
    </citation>
    <scope>NUCLEOTIDE SEQUENCE [LARGE SCALE GENOMIC DNA]</scope>
    <source>
        <strain evidence="5">Z07020 / HMAS-L-300199</strain>
    </source>
</reference>
<dbReference type="HOGENOM" id="CLU_1069695_0_0_1"/>
<dbReference type="Pfam" id="PF00830">
    <property type="entry name" value="Ribosomal_L28"/>
    <property type="match status" value="1"/>
</dbReference>
<dbReference type="GO" id="GO:0003735">
    <property type="term" value="F:structural constituent of ribosome"/>
    <property type="evidence" value="ECO:0007669"/>
    <property type="project" value="InterPro"/>
</dbReference>
<evidence type="ECO:0000313" key="4">
    <source>
        <dbReference type="EMBL" id="ERF74206.1"/>
    </source>
</evidence>
<dbReference type="EMBL" id="KE720887">
    <property type="protein sequence ID" value="ERF74206.1"/>
    <property type="molecule type" value="Genomic_DNA"/>
</dbReference>
<dbReference type="OrthoDB" id="361870at2759"/>